<protein>
    <recommendedName>
        <fullName evidence="3">HAD family hydrolase</fullName>
    </recommendedName>
</protein>
<dbReference type="NCBIfam" id="TIGR01484">
    <property type="entry name" value="HAD-SF-IIB"/>
    <property type="match status" value="1"/>
</dbReference>
<name>A0ABR6GR37_9BURK</name>
<dbReference type="PANTHER" id="PTHR10000">
    <property type="entry name" value="PHOSPHOSERINE PHOSPHATASE"/>
    <property type="match status" value="1"/>
</dbReference>
<dbReference type="InterPro" id="IPR036412">
    <property type="entry name" value="HAD-like_sf"/>
</dbReference>
<dbReference type="EMBL" id="JACHXO010000003">
    <property type="protein sequence ID" value="MBB3194485.1"/>
    <property type="molecule type" value="Genomic_DNA"/>
</dbReference>
<accession>A0ABR6GR37</accession>
<keyword evidence="2" id="KW-1185">Reference proteome</keyword>
<comment type="caution">
    <text evidence="1">The sequence shown here is derived from an EMBL/GenBank/DDBJ whole genome shotgun (WGS) entry which is preliminary data.</text>
</comment>
<dbReference type="Pfam" id="PF08282">
    <property type="entry name" value="Hydrolase_3"/>
    <property type="match status" value="1"/>
</dbReference>
<dbReference type="RefSeq" id="WP_088454563.1">
    <property type="nucleotide sequence ID" value="NZ_JACHXO010000003.1"/>
</dbReference>
<dbReference type="Gene3D" id="3.40.50.1000">
    <property type="entry name" value="HAD superfamily/HAD-like"/>
    <property type="match status" value="1"/>
</dbReference>
<dbReference type="InterPro" id="IPR023214">
    <property type="entry name" value="HAD_sf"/>
</dbReference>
<dbReference type="Proteomes" id="UP000574369">
    <property type="component" value="Unassembled WGS sequence"/>
</dbReference>
<evidence type="ECO:0008006" key="3">
    <source>
        <dbReference type="Google" id="ProtNLM"/>
    </source>
</evidence>
<organism evidence="1 2">
    <name type="scientific">Roseateles terrae</name>
    <dbReference type="NCBI Taxonomy" id="431060"/>
    <lineage>
        <taxon>Bacteria</taxon>
        <taxon>Pseudomonadati</taxon>
        <taxon>Pseudomonadota</taxon>
        <taxon>Betaproteobacteria</taxon>
        <taxon>Burkholderiales</taxon>
        <taxon>Sphaerotilaceae</taxon>
        <taxon>Roseateles</taxon>
    </lineage>
</organism>
<reference evidence="1 2" key="1">
    <citation type="submission" date="2020-08" db="EMBL/GenBank/DDBJ databases">
        <title>Genomic Encyclopedia of Type Strains, Phase III (KMG-III): the genomes of soil and plant-associated and newly described type strains.</title>
        <authorList>
            <person name="Whitman W."/>
        </authorList>
    </citation>
    <scope>NUCLEOTIDE SEQUENCE [LARGE SCALE GENOMIC DNA]</scope>
    <source>
        <strain evidence="1 2">CECT 7247</strain>
    </source>
</reference>
<dbReference type="PANTHER" id="PTHR10000:SF8">
    <property type="entry name" value="HAD SUPERFAMILY HYDROLASE-LIKE, TYPE 3"/>
    <property type="match status" value="1"/>
</dbReference>
<dbReference type="Gene3D" id="3.90.1070.10">
    <property type="match status" value="1"/>
</dbReference>
<gene>
    <name evidence="1" type="ORF">FHS28_001881</name>
</gene>
<proteinExistence type="predicted"/>
<dbReference type="SUPFAM" id="SSF56784">
    <property type="entry name" value="HAD-like"/>
    <property type="match status" value="1"/>
</dbReference>
<evidence type="ECO:0000313" key="1">
    <source>
        <dbReference type="EMBL" id="MBB3194485.1"/>
    </source>
</evidence>
<dbReference type="InterPro" id="IPR006379">
    <property type="entry name" value="HAD-SF_hydro_IIB"/>
</dbReference>
<sequence length="278" mass="29969">MKPLMSCSREEWRAVRGVLTDIDDTLTTDGALAEPARQALERLAAAGVPVIAITGRPAGWSEPMARRWPICGIVAENGGVLLTRERVKGASAKETTHTLFVEFSQDADTRARNAARLQQCAAAILAQVPGAQLATDSAGRLTDIAIDHSEHTHLAPEAIEAVCAVMRAHGLRATVSSIHINGWIGDHNKWTAAQWAVPRLTGQAFDPDQWVYVGDSSNDQLMFEHLPLTVAVANIERFLPVLTHRPTYITRAERGAGFAEVVDALLAAHRPAASTPSL</sequence>
<evidence type="ECO:0000313" key="2">
    <source>
        <dbReference type="Proteomes" id="UP000574369"/>
    </source>
</evidence>